<reference evidence="3" key="1">
    <citation type="submission" date="2016-06" db="EMBL/GenBank/DDBJ databases">
        <title>Parallel loss of symbiosis genes in relatives of nitrogen-fixing non-legume Parasponia.</title>
        <authorList>
            <person name="Van Velzen R."/>
            <person name="Holmer R."/>
            <person name="Bu F."/>
            <person name="Rutten L."/>
            <person name="Van Zeijl A."/>
            <person name="Liu W."/>
            <person name="Santuari L."/>
            <person name="Cao Q."/>
            <person name="Sharma T."/>
            <person name="Shen D."/>
            <person name="Roswanjaya Y."/>
            <person name="Wardhani T."/>
            <person name="Kalhor M.S."/>
            <person name="Jansen J."/>
            <person name="Van den Hoogen J."/>
            <person name="Gungor B."/>
            <person name="Hartog M."/>
            <person name="Hontelez J."/>
            <person name="Verver J."/>
            <person name="Yang W.-C."/>
            <person name="Schijlen E."/>
            <person name="Repin R."/>
            <person name="Schilthuizen M."/>
            <person name="Schranz E."/>
            <person name="Heidstra R."/>
            <person name="Miyata K."/>
            <person name="Fedorova E."/>
            <person name="Kohlen W."/>
            <person name="Bisseling T."/>
            <person name="Smit S."/>
            <person name="Geurts R."/>
        </authorList>
    </citation>
    <scope>NUCLEOTIDE SEQUENCE [LARGE SCALE GENOMIC DNA]</scope>
    <source>
        <strain evidence="3">cv. RG33-2</strain>
    </source>
</reference>
<evidence type="ECO:0000313" key="3">
    <source>
        <dbReference type="Proteomes" id="UP000237000"/>
    </source>
</evidence>
<evidence type="ECO:0000313" key="2">
    <source>
        <dbReference type="EMBL" id="PON89102.1"/>
    </source>
</evidence>
<dbReference type="InParanoid" id="A0A2P5EU80"/>
<organism evidence="2 3">
    <name type="scientific">Trema orientale</name>
    <name type="common">Charcoal tree</name>
    <name type="synonym">Celtis orientalis</name>
    <dbReference type="NCBI Taxonomy" id="63057"/>
    <lineage>
        <taxon>Eukaryota</taxon>
        <taxon>Viridiplantae</taxon>
        <taxon>Streptophyta</taxon>
        <taxon>Embryophyta</taxon>
        <taxon>Tracheophyta</taxon>
        <taxon>Spermatophyta</taxon>
        <taxon>Magnoliopsida</taxon>
        <taxon>eudicotyledons</taxon>
        <taxon>Gunneridae</taxon>
        <taxon>Pentapetalae</taxon>
        <taxon>rosids</taxon>
        <taxon>fabids</taxon>
        <taxon>Rosales</taxon>
        <taxon>Cannabaceae</taxon>
        <taxon>Trema</taxon>
    </lineage>
</organism>
<name>A0A2P5EU80_TREOI</name>
<dbReference type="Proteomes" id="UP000237000">
    <property type="component" value="Unassembled WGS sequence"/>
</dbReference>
<sequence length="89" mass="9719">MVDPPFGDDDRPVGNENGEDKDNQETVIRISNEGSVEADITLKISQAKGIVLHEVGQEGTIMDEAGQVEGTVTDRVRHDDRLMVDENIG</sequence>
<feature type="region of interest" description="Disordered" evidence="1">
    <location>
        <begin position="1"/>
        <end position="26"/>
    </location>
</feature>
<gene>
    <name evidence="2" type="ORF">TorRG33x02_149650</name>
</gene>
<dbReference type="AlphaFoldDB" id="A0A2P5EU80"/>
<feature type="compositionally biased region" description="Basic and acidic residues" evidence="1">
    <location>
        <begin position="8"/>
        <end position="24"/>
    </location>
</feature>
<protein>
    <submittedName>
        <fullName evidence="2">Uncharacterized protein</fullName>
    </submittedName>
</protein>
<accession>A0A2P5EU80</accession>
<evidence type="ECO:0000256" key="1">
    <source>
        <dbReference type="SAM" id="MobiDB-lite"/>
    </source>
</evidence>
<comment type="caution">
    <text evidence="2">The sequence shown here is derived from an EMBL/GenBank/DDBJ whole genome shotgun (WGS) entry which is preliminary data.</text>
</comment>
<keyword evidence="3" id="KW-1185">Reference proteome</keyword>
<proteinExistence type="predicted"/>
<dbReference type="EMBL" id="JXTC01000097">
    <property type="protein sequence ID" value="PON89102.1"/>
    <property type="molecule type" value="Genomic_DNA"/>
</dbReference>